<protein>
    <submittedName>
        <fullName evidence="2">Uncharacterized protein</fullName>
    </submittedName>
</protein>
<evidence type="ECO:0000313" key="2">
    <source>
        <dbReference type="EMBL" id="KQB84570.1"/>
    </source>
</evidence>
<reference evidence="2 3" key="1">
    <citation type="submission" date="2015-10" db="EMBL/GenBank/DDBJ databases">
        <title>Corynebacteirum lowii and Corynebacterium oculi species nova, derived from human clinical disease and and emended description of Corynebacterium mastiditis.</title>
        <authorList>
            <person name="Bernard K."/>
            <person name="Pacheco A.L."/>
            <person name="Mcdougall C."/>
            <person name="Burtx T."/>
            <person name="Weibe D."/>
            <person name="Tyler S."/>
            <person name="Olson A.B."/>
            <person name="Cnockaert M."/>
            <person name="Eguchi H."/>
            <person name="Kuwahara T."/>
            <person name="Nakayama-Imaohji H."/>
            <person name="Boudewijins M."/>
            <person name="Van Hoecke F."/>
            <person name="Bernier A.-M."/>
            <person name="Vandamme P."/>
        </authorList>
    </citation>
    <scope>NUCLEOTIDE SEQUENCE [LARGE SCALE GENOMIC DNA]</scope>
    <source>
        <strain evidence="2 3">NML 130210</strain>
    </source>
</reference>
<comment type="caution">
    <text evidence="2">The sequence shown here is derived from an EMBL/GenBank/DDBJ whole genome shotgun (WGS) entry which is preliminary data.</text>
</comment>
<feature type="transmembrane region" description="Helical" evidence="1">
    <location>
        <begin position="78"/>
        <end position="95"/>
    </location>
</feature>
<proteinExistence type="predicted"/>
<evidence type="ECO:0000256" key="1">
    <source>
        <dbReference type="SAM" id="Phobius"/>
    </source>
</evidence>
<keyword evidence="1" id="KW-0472">Membrane</keyword>
<dbReference type="RefSeq" id="WP_150114400.1">
    <property type="nucleotide sequence ID" value="NZ_LKST01000002.1"/>
</dbReference>
<dbReference type="STRING" id="1544416.Cocul_01378"/>
<accession>A0A0N8VZQ7</accession>
<sequence>MMQKDSSRLNHTRAGRLAQAAFAGAWEALPDYVSSRARRGAIKAALVAGGIAVVSATTRGEGLPEDTPGGMDLSPTQTWAAVAAGLVMLAIMPVLNHKVRVWLTGGLRRFGIRRPYTALGAGVAALVFALLEAEAAEVRR</sequence>
<keyword evidence="1" id="KW-1133">Transmembrane helix</keyword>
<dbReference type="AlphaFoldDB" id="A0A0N8VZQ7"/>
<keyword evidence="3" id="KW-1185">Reference proteome</keyword>
<organism evidence="2 3">
    <name type="scientific">Corynebacterium oculi</name>
    <dbReference type="NCBI Taxonomy" id="1544416"/>
    <lineage>
        <taxon>Bacteria</taxon>
        <taxon>Bacillati</taxon>
        <taxon>Actinomycetota</taxon>
        <taxon>Actinomycetes</taxon>
        <taxon>Mycobacteriales</taxon>
        <taxon>Corynebacteriaceae</taxon>
        <taxon>Corynebacterium</taxon>
    </lineage>
</organism>
<dbReference type="PATRIC" id="fig|1544416.3.peg.1381"/>
<dbReference type="Proteomes" id="UP000050517">
    <property type="component" value="Unassembled WGS sequence"/>
</dbReference>
<evidence type="ECO:0000313" key="3">
    <source>
        <dbReference type="Proteomes" id="UP000050517"/>
    </source>
</evidence>
<gene>
    <name evidence="2" type="ORF">Cocul_01378</name>
</gene>
<feature type="transmembrane region" description="Helical" evidence="1">
    <location>
        <begin position="40"/>
        <end position="58"/>
    </location>
</feature>
<feature type="transmembrane region" description="Helical" evidence="1">
    <location>
        <begin position="116"/>
        <end position="133"/>
    </location>
</feature>
<keyword evidence="1" id="KW-0812">Transmembrane</keyword>
<dbReference type="EMBL" id="LKST01000002">
    <property type="protein sequence ID" value="KQB84570.1"/>
    <property type="molecule type" value="Genomic_DNA"/>
</dbReference>
<name>A0A0N8VZQ7_9CORY</name>